<feature type="compositionally biased region" description="Basic and acidic residues" evidence="1">
    <location>
        <begin position="10"/>
        <end position="20"/>
    </location>
</feature>
<sequence length="374" mass="41941">MDVDSTPGAGKEEERIEQKRKTSVSSGRKKRKRHTEEVDKVVLDTESSDVEDTEHHRAINKQPFEHGEADFFIPRLSSEPVIDAEEEPMATPKNLKPVWKRDPDFNPVWASITTTLNRAPKDAEDFVRNLRGFPILVTGINYAAMVNTMAAHDAAIREILQMKEGQKLFMIPATAGMRNAWFVVELPSIEMREKVLEVGAIFFQKKGLPRRASFFRRITGVELTQVKMVKGVHPDDEATVRTELTERWQKAKVSTHSMIGGKERAYITSDILVKAVFTDNVEAATFQADRSQLVAKVTTEFGVKEWGTRKKTVCSEIGGGRSVDSSRAQTSLNEEEVVRAEEGRPAEDINEVPGVDPTSITGRNVIMLSFRSLT</sequence>
<feature type="compositionally biased region" description="Basic and acidic residues" evidence="1">
    <location>
        <begin position="34"/>
        <end position="43"/>
    </location>
</feature>
<comment type="caution">
    <text evidence="2">The sequence shown here is derived from an EMBL/GenBank/DDBJ whole genome shotgun (WGS) entry which is preliminary data.</text>
</comment>
<keyword evidence="3" id="KW-1185">Reference proteome</keyword>
<reference evidence="2 3" key="1">
    <citation type="submission" date="2016-08" db="EMBL/GenBank/DDBJ databases">
        <authorList>
            <consortium name="Lentinula edodes genome sequencing consortium"/>
            <person name="Sakamoto Y."/>
            <person name="Nakade K."/>
            <person name="Sato S."/>
            <person name="Yoshida Y."/>
            <person name="Miyazaki K."/>
            <person name="Natsume S."/>
            <person name="Konno N."/>
        </authorList>
    </citation>
    <scope>NUCLEOTIDE SEQUENCE [LARGE SCALE GENOMIC DNA]</scope>
    <source>
        <strain evidence="2 3">NBRC 111202</strain>
    </source>
</reference>
<name>A0A1Q3EQR8_LENED</name>
<proteinExistence type="predicted"/>
<dbReference type="Proteomes" id="UP000188533">
    <property type="component" value="Unassembled WGS sequence"/>
</dbReference>
<reference evidence="2 3" key="2">
    <citation type="submission" date="2017-02" db="EMBL/GenBank/DDBJ databases">
        <title>A genome survey and senescence transcriptome analysis in Lentinula edodes.</title>
        <authorList>
            <person name="Sakamoto Y."/>
            <person name="Nakade K."/>
            <person name="Sato S."/>
            <person name="Yoshida Y."/>
            <person name="Miyazaki K."/>
            <person name="Natsume S."/>
            <person name="Konno N."/>
        </authorList>
    </citation>
    <scope>NUCLEOTIDE SEQUENCE [LARGE SCALE GENOMIC DNA]</scope>
    <source>
        <strain evidence="2 3">NBRC 111202</strain>
    </source>
</reference>
<accession>A0A1Q3EQR8</accession>
<feature type="region of interest" description="Disordered" evidence="1">
    <location>
        <begin position="1"/>
        <end position="55"/>
    </location>
</feature>
<evidence type="ECO:0000256" key="1">
    <source>
        <dbReference type="SAM" id="MobiDB-lite"/>
    </source>
</evidence>
<organism evidence="2 3">
    <name type="scientific">Lentinula edodes</name>
    <name type="common">Shiitake mushroom</name>
    <name type="synonym">Lentinus edodes</name>
    <dbReference type="NCBI Taxonomy" id="5353"/>
    <lineage>
        <taxon>Eukaryota</taxon>
        <taxon>Fungi</taxon>
        <taxon>Dikarya</taxon>
        <taxon>Basidiomycota</taxon>
        <taxon>Agaricomycotina</taxon>
        <taxon>Agaricomycetes</taxon>
        <taxon>Agaricomycetidae</taxon>
        <taxon>Agaricales</taxon>
        <taxon>Marasmiineae</taxon>
        <taxon>Omphalotaceae</taxon>
        <taxon>Lentinula</taxon>
    </lineage>
</organism>
<dbReference type="EMBL" id="BDGU01001127">
    <property type="protein sequence ID" value="GAW09547.1"/>
    <property type="molecule type" value="Genomic_DNA"/>
</dbReference>
<dbReference type="AlphaFoldDB" id="A0A1Q3EQR8"/>
<evidence type="ECO:0000313" key="3">
    <source>
        <dbReference type="Proteomes" id="UP000188533"/>
    </source>
</evidence>
<gene>
    <name evidence="2" type="ORF">LENED_011709</name>
</gene>
<evidence type="ECO:0000313" key="2">
    <source>
        <dbReference type="EMBL" id="GAW09547.1"/>
    </source>
</evidence>
<protein>
    <submittedName>
        <fullName evidence="2">Uncharacterized protein</fullName>
    </submittedName>
</protein>